<proteinExistence type="predicted"/>
<dbReference type="RefSeq" id="XP_009535310.1">
    <property type="nucleotide sequence ID" value="XM_009537015.1"/>
</dbReference>
<dbReference type="Proteomes" id="UP000002640">
    <property type="component" value="Unassembled WGS sequence"/>
</dbReference>
<dbReference type="AlphaFoldDB" id="G5A5S2"/>
<feature type="region of interest" description="Disordered" evidence="1">
    <location>
        <begin position="1"/>
        <end position="34"/>
    </location>
</feature>
<keyword evidence="3" id="KW-1185">Reference proteome</keyword>
<organism evidence="2 3">
    <name type="scientific">Phytophthora sojae (strain P6497)</name>
    <name type="common">Soybean stem and root rot agent</name>
    <name type="synonym">Phytophthora megasperma f. sp. glycines</name>
    <dbReference type="NCBI Taxonomy" id="1094619"/>
    <lineage>
        <taxon>Eukaryota</taxon>
        <taxon>Sar</taxon>
        <taxon>Stramenopiles</taxon>
        <taxon>Oomycota</taxon>
        <taxon>Peronosporomycetes</taxon>
        <taxon>Peronosporales</taxon>
        <taxon>Peronosporaceae</taxon>
        <taxon>Phytophthora</taxon>
    </lineage>
</organism>
<evidence type="ECO:0000256" key="1">
    <source>
        <dbReference type="SAM" id="MobiDB-lite"/>
    </source>
</evidence>
<feature type="region of interest" description="Disordered" evidence="1">
    <location>
        <begin position="61"/>
        <end position="98"/>
    </location>
</feature>
<name>G5A5S2_PHYSP</name>
<accession>G5A5S2</accession>
<sequence length="111" mass="13600">MTTPSPVPTPSQLDVARPIVHRRGQSTRSDDDEDARFMAMVRLSLEQEWQRADEQRIRWEQERHEERARREEERARREEDREAERRQRQEDREEDRRRHQELLSLLLIGSN</sequence>
<protein>
    <submittedName>
        <fullName evidence="2">Uncharacterized protein</fullName>
    </submittedName>
</protein>
<dbReference type="EMBL" id="JH159160">
    <property type="protein sequence ID" value="EGZ08677.1"/>
    <property type="molecule type" value="Genomic_DNA"/>
</dbReference>
<dbReference type="InParanoid" id="G5A5S2"/>
<reference evidence="2 3" key="1">
    <citation type="journal article" date="2006" name="Science">
        <title>Phytophthora genome sequences uncover evolutionary origins and mechanisms of pathogenesis.</title>
        <authorList>
            <person name="Tyler B.M."/>
            <person name="Tripathy S."/>
            <person name="Zhang X."/>
            <person name="Dehal P."/>
            <person name="Jiang R.H."/>
            <person name="Aerts A."/>
            <person name="Arredondo F.D."/>
            <person name="Baxter L."/>
            <person name="Bensasson D."/>
            <person name="Beynon J.L."/>
            <person name="Chapman J."/>
            <person name="Damasceno C.M."/>
            <person name="Dorrance A.E."/>
            <person name="Dou D."/>
            <person name="Dickerman A.W."/>
            <person name="Dubchak I.L."/>
            <person name="Garbelotto M."/>
            <person name="Gijzen M."/>
            <person name="Gordon S.G."/>
            <person name="Govers F."/>
            <person name="Grunwald N.J."/>
            <person name="Huang W."/>
            <person name="Ivors K.L."/>
            <person name="Jones R.W."/>
            <person name="Kamoun S."/>
            <person name="Krampis K."/>
            <person name="Lamour K.H."/>
            <person name="Lee M.K."/>
            <person name="McDonald W.H."/>
            <person name="Medina M."/>
            <person name="Meijer H.J."/>
            <person name="Nordberg E.K."/>
            <person name="Maclean D.J."/>
            <person name="Ospina-Giraldo M.D."/>
            <person name="Morris P.F."/>
            <person name="Phuntumart V."/>
            <person name="Putnam N.H."/>
            <person name="Rash S."/>
            <person name="Rose J.K."/>
            <person name="Sakihama Y."/>
            <person name="Salamov A.A."/>
            <person name="Savidor A."/>
            <person name="Scheuring C.F."/>
            <person name="Smith B.M."/>
            <person name="Sobral B.W."/>
            <person name="Terry A."/>
            <person name="Torto-Alalibo T.A."/>
            <person name="Win J."/>
            <person name="Xu Z."/>
            <person name="Zhang H."/>
            <person name="Grigoriev I.V."/>
            <person name="Rokhsar D.S."/>
            <person name="Boore J.L."/>
        </authorList>
    </citation>
    <scope>NUCLEOTIDE SEQUENCE [LARGE SCALE GENOMIC DNA]</scope>
    <source>
        <strain evidence="2 3">P6497</strain>
    </source>
</reference>
<gene>
    <name evidence="2" type="ORF">PHYSODRAFT_524279</name>
</gene>
<evidence type="ECO:0000313" key="2">
    <source>
        <dbReference type="EMBL" id="EGZ08677.1"/>
    </source>
</evidence>
<evidence type="ECO:0000313" key="3">
    <source>
        <dbReference type="Proteomes" id="UP000002640"/>
    </source>
</evidence>
<dbReference type="KEGG" id="psoj:PHYSODRAFT_524279"/>
<dbReference type="GeneID" id="20660751"/>